<dbReference type="EMBL" id="CAUYUJ010009458">
    <property type="protein sequence ID" value="CAK0826872.1"/>
    <property type="molecule type" value="Genomic_DNA"/>
</dbReference>
<evidence type="ECO:0000256" key="4">
    <source>
        <dbReference type="ARBA" id="ARBA00023136"/>
    </source>
</evidence>
<dbReference type="PANTHER" id="PTHR43336:SF3">
    <property type="entry name" value="GUANYLATE CYCLASE DOMAIN-CONTAINING PROTEIN"/>
    <property type="match status" value="1"/>
</dbReference>
<dbReference type="SUPFAM" id="SSF81324">
    <property type="entry name" value="Voltage-gated potassium channels"/>
    <property type="match status" value="1"/>
</dbReference>
<name>A0ABN9S5D1_9DINO</name>
<dbReference type="Gene3D" id="1.20.120.350">
    <property type="entry name" value="Voltage-gated potassium channels. Chain C"/>
    <property type="match status" value="1"/>
</dbReference>
<feature type="transmembrane region" description="Helical" evidence="5">
    <location>
        <begin position="43"/>
        <end position="62"/>
    </location>
</feature>
<feature type="transmembrane region" description="Helical" evidence="5">
    <location>
        <begin position="14"/>
        <end position="37"/>
    </location>
</feature>
<dbReference type="Proteomes" id="UP001189429">
    <property type="component" value="Unassembled WGS sequence"/>
</dbReference>
<evidence type="ECO:0000256" key="1">
    <source>
        <dbReference type="ARBA" id="ARBA00004141"/>
    </source>
</evidence>
<keyword evidence="2 5" id="KW-0812">Transmembrane</keyword>
<organism evidence="7 8">
    <name type="scientific">Prorocentrum cordatum</name>
    <dbReference type="NCBI Taxonomy" id="2364126"/>
    <lineage>
        <taxon>Eukaryota</taxon>
        <taxon>Sar</taxon>
        <taxon>Alveolata</taxon>
        <taxon>Dinophyceae</taxon>
        <taxon>Prorocentrales</taxon>
        <taxon>Prorocentraceae</taxon>
        <taxon>Prorocentrum</taxon>
    </lineage>
</organism>
<sequence length="508" mass="57499">MCTRATKGLLKDRLFSGIFVCLTIYALVAIDLETIYGDKDSELVVSVITTVVFFSFLVEFSLFSLAKANYVGRLPFWLDLLAVASLFPDTYVFKHVMFPNSQPSLAQAKAAARATRTFRINRVIRIIRVVTLVPRMADTFLKRSNVDQVRRVLRQKLQRVFMAVDLDVAGTVPRSTLQLCHDHIRGEETRRRGPRFSRSSTRTALGASLRRLETRTTLNGVTIPDASDAVVDEPIGDEAVDFETFQNELLHDELVAAYLRSSCQRQLKKGNNMANIGMRQLEDISMKVAVGVLAMMVVLNVLTPVEQDTALQNGLAFMDAEVEWKLASQLYNSSVPEFVTDHIEVWMQNWPSEDFELVYLDLDKRVFCNEFREHGQRCDPLVLDSPRYWSERLSLTDIDEDMFSSQYRLRDLSFHTWPDLEASLSEEEVNSLTSAVAVVNVRGTINMQSTQLLLTTGVVVVIIMLGFTSIARDMISLRRSLLQPLRNLADEMQSITQRQLAGVTTSFS</sequence>
<evidence type="ECO:0000256" key="2">
    <source>
        <dbReference type="ARBA" id="ARBA00022692"/>
    </source>
</evidence>
<proteinExistence type="predicted"/>
<comment type="caution">
    <text evidence="7">The sequence shown here is derived from an EMBL/GenBank/DDBJ whole genome shotgun (WGS) entry which is preliminary data.</text>
</comment>
<dbReference type="Pfam" id="PF00520">
    <property type="entry name" value="Ion_trans"/>
    <property type="match status" value="1"/>
</dbReference>
<evidence type="ECO:0000256" key="3">
    <source>
        <dbReference type="ARBA" id="ARBA00022989"/>
    </source>
</evidence>
<gene>
    <name evidence="7" type="ORF">PCOR1329_LOCUS26551</name>
</gene>
<feature type="domain" description="Ion transport" evidence="6">
    <location>
        <begin position="13"/>
        <end position="131"/>
    </location>
</feature>
<protein>
    <recommendedName>
        <fullName evidence="6">Ion transport domain-containing protein</fullName>
    </recommendedName>
</protein>
<accession>A0ABN9S5D1</accession>
<evidence type="ECO:0000256" key="5">
    <source>
        <dbReference type="SAM" id="Phobius"/>
    </source>
</evidence>
<comment type="subcellular location">
    <subcellularLocation>
        <location evidence="1">Membrane</location>
        <topology evidence="1">Multi-pass membrane protein</topology>
    </subcellularLocation>
</comment>
<evidence type="ECO:0000313" key="8">
    <source>
        <dbReference type="Proteomes" id="UP001189429"/>
    </source>
</evidence>
<keyword evidence="3 5" id="KW-1133">Transmembrane helix</keyword>
<dbReference type="InterPro" id="IPR027359">
    <property type="entry name" value="Volt_channel_dom_sf"/>
</dbReference>
<evidence type="ECO:0000313" key="7">
    <source>
        <dbReference type="EMBL" id="CAK0826872.1"/>
    </source>
</evidence>
<feature type="non-terminal residue" evidence="7">
    <location>
        <position position="508"/>
    </location>
</feature>
<keyword evidence="4 5" id="KW-0472">Membrane</keyword>
<feature type="transmembrane region" description="Helical" evidence="5">
    <location>
        <begin position="452"/>
        <end position="471"/>
    </location>
</feature>
<dbReference type="InterPro" id="IPR005821">
    <property type="entry name" value="Ion_trans_dom"/>
</dbReference>
<evidence type="ECO:0000259" key="6">
    <source>
        <dbReference type="Pfam" id="PF00520"/>
    </source>
</evidence>
<reference evidence="7" key="1">
    <citation type="submission" date="2023-10" db="EMBL/GenBank/DDBJ databases">
        <authorList>
            <person name="Chen Y."/>
            <person name="Shah S."/>
            <person name="Dougan E. K."/>
            <person name="Thang M."/>
            <person name="Chan C."/>
        </authorList>
    </citation>
    <scope>NUCLEOTIDE SEQUENCE [LARGE SCALE GENOMIC DNA]</scope>
</reference>
<dbReference type="PANTHER" id="PTHR43336">
    <property type="entry name" value="OXYGEN SENSOR HISTIDINE KINASE RESPONSE REGULATOR DEVS/DOSS"/>
    <property type="match status" value="1"/>
</dbReference>
<keyword evidence="8" id="KW-1185">Reference proteome</keyword>